<evidence type="ECO:0000313" key="3">
    <source>
        <dbReference type="Proteomes" id="UP001243009"/>
    </source>
</evidence>
<dbReference type="RefSeq" id="WP_305104185.1">
    <property type="nucleotide sequence ID" value="NZ_JAUTWS010000011.1"/>
</dbReference>
<organism evidence="2 3">
    <name type="scientific">Paracraurococcus lichenis</name>
    <dbReference type="NCBI Taxonomy" id="3064888"/>
    <lineage>
        <taxon>Bacteria</taxon>
        <taxon>Pseudomonadati</taxon>
        <taxon>Pseudomonadota</taxon>
        <taxon>Alphaproteobacteria</taxon>
        <taxon>Acetobacterales</taxon>
        <taxon>Roseomonadaceae</taxon>
        <taxon>Paracraurococcus</taxon>
    </lineage>
</organism>
<accession>A0ABT9DZZ8</accession>
<dbReference type="Proteomes" id="UP001243009">
    <property type="component" value="Unassembled WGS sequence"/>
</dbReference>
<dbReference type="SUPFAM" id="SSF159127">
    <property type="entry name" value="HupF/HypC-like"/>
    <property type="match status" value="1"/>
</dbReference>
<comment type="similarity">
    <text evidence="1">Belongs to the HupF/HypC family.</text>
</comment>
<proteinExistence type="inferred from homology"/>
<evidence type="ECO:0000313" key="2">
    <source>
        <dbReference type="EMBL" id="MDO9709320.1"/>
    </source>
</evidence>
<name>A0ABT9DZZ8_9PROT</name>
<comment type="caution">
    <text evidence="2">The sequence shown here is derived from an EMBL/GenBank/DDBJ whole genome shotgun (WGS) entry which is preliminary data.</text>
</comment>
<sequence length="73" mass="7615">MCLAVPARILELRGETEAVAELGGVRIPVSLALVEDVAVGDHVVVHVGYALAKIDAAEAARMLDALEQLPQVA</sequence>
<dbReference type="PROSITE" id="PS01097">
    <property type="entry name" value="HUPF_HYPC"/>
    <property type="match status" value="1"/>
</dbReference>
<keyword evidence="3" id="KW-1185">Reference proteome</keyword>
<protein>
    <submittedName>
        <fullName evidence="2">HypC/HybG/HupF family hydrogenase formation chaperone</fullName>
    </submittedName>
</protein>
<evidence type="ECO:0000256" key="1">
    <source>
        <dbReference type="ARBA" id="ARBA00006018"/>
    </source>
</evidence>
<dbReference type="Pfam" id="PF01455">
    <property type="entry name" value="HupF_HypC"/>
    <property type="match status" value="1"/>
</dbReference>
<dbReference type="EMBL" id="JAUTWS010000011">
    <property type="protein sequence ID" value="MDO9709320.1"/>
    <property type="molecule type" value="Genomic_DNA"/>
</dbReference>
<gene>
    <name evidence="2" type="ORF">Q7A36_13290</name>
</gene>
<reference evidence="2 3" key="1">
    <citation type="submission" date="2023-08" db="EMBL/GenBank/DDBJ databases">
        <title>The draft genome sequence of Paracraurococcus sp. LOR1-02.</title>
        <authorList>
            <person name="Kingkaew E."/>
            <person name="Tanasupawat S."/>
        </authorList>
    </citation>
    <scope>NUCLEOTIDE SEQUENCE [LARGE SCALE GENOMIC DNA]</scope>
    <source>
        <strain evidence="2 3">LOR1-02</strain>
    </source>
</reference>
<dbReference type="InterPro" id="IPR001109">
    <property type="entry name" value="Hydrogenase_HupF/HypC"/>
</dbReference>
<dbReference type="PANTHER" id="PTHR35177:SF2">
    <property type="entry name" value="HYDROGENASE MATURATION FACTOR HYBG"/>
    <property type="match status" value="1"/>
</dbReference>
<dbReference type="NCBIfam" id="TIGR00074">
    <property type="entry name" value="hypC_hupF"/>
    <property type="match status" value="1"/>
</dbReference>
<dbReference type="PRINTS" id="PR00445">
    <property type="entry name" value="HUPFHYPC"/>
</dbReference>
<dbReference type="Gene3D" id="2.30.30.140">
    <property type="match status" value="1"/>
</dbReference>
<dbReference type="PANTHER" id="PTHR35177">
    <property type="entry name" value="HYDROGENASE MATURATION FACTOR HYBG"/>
    <property type="match status" value="1"/>
</dbReference>
<dbReference type="InterPro" id="IPR019812">
    <property type="entry name" value="Hydgase_assmbl_chp_CS"/>
</dbReference>